<keyword evidence="2" id="KW-1133">Transmembrane helix</keyword>
<feature type="region of interest" description="Disordered" evidence="1">
    <location>
        <begin position="66"/>
        <end position="132"/>
    </location>
</feature>
<dbReference type="EnsemblMetazoa" id="Aqu2.1.35255_001">
    <property type="protein sequence ID" value="Aqu2.1.35255_001"/>
    <property type="gene ID" value="Aqu2.1.35255"/>
</dbReference>
<feature type="transmembrane region" description="Helical" evidence="2">
    <location>
        <begin position="23"/>
        <end position="49"/>
    </location>
</feature>
<feature type="compositionally biased region" description="Polar residues" evidence="1">
    <location>
        <begin position="107"/>
        <end position="125"/>
    </location>
</feature>
<dbReference type="InParanoid" id="A0A1X7V4R7"/>
<reference evidence="3" key="1">
    <citation type="submission" date="2017-05" db="UniProtKB">
        <authorList>
            <consortium name="EnsemblMetazoa"/>
        </authorList>
    </citation>
    <scope>IDENTIFICATION</scope>
</reference>
<evidence type="ECO:0000256" key="2">
    <source>
        <dbReference type="SAM" id="Phobius"/>
    </source>
</evidence>
<evidence type="ECO:0000256" key="1">
    <source>
        <dbReference type="SAM" id="MobiDB-lite"/>
    </source>
</evidence>
<name>A0A1X7V4R7_AMPQE</name>
<evidence type="ECO:0000313" key="3">
    <source>
        <dbReference type="EnsemblMetazoa" id="Aqu2.1.35255_001"/>
    </source>
</evidence>
<sequence length="132" mass="14234">MSDDQFVGLSSSSPHPTGASDHLLPIALAGVFTFILLLLILNIFIIILYKILCEKKRIGPIALEKSKETTATSDIDQEQIEPVASEPEEISTEENVSYKVHGPQSVPVESTSSATSSRLQTSMSDNPAYGSI</sequence>
<proteinExistence type="predicted"/>
<dbReference type="AlphaFoldDB" id="A0A1X7V4R7"/>
<keyword evidence="2" id="KW-0472">Membrane</keyword>
<organism evidence="3">
    <name type="scientific">Amphimedon queenslandica</name>
    <name type="common">Sponge</name>
    <dbReference type="NCBI Taxonomy" id="400682"/>
    <lineage>
        <taxon>Eukaryota</taxon>
        <taxon>Metazoa</taxon>
        <taxon>Porifera</taxon>
        <taxon>Demospongiae</taxon>
        <taxon>Heteroscleromorpha</taxon>
        <taxon>Haplosclerida</taxon>
        <taxon>Niphatidae</taxon>
        <taxon>Amphimedon</taxon>
    </lineage>
</organism>
<accession>A0A1X7V4R7</accession>
<protein>
    <submittedName>
        <fullName evidence="3">Uncharacterized protein</fullName>
    </submittedName>
</protein>
<keyword evidence="2" id="KW-0812">Transmembrane</keyword>